<evidence type="ECO:0000313" key="2">
    <source>
        <dbReference type="WBParaSite" id="RSKR_0000534100.1"/>
    </source>
</evidence>
<accession>A0AC35TX25</accession>
<dbReference type="Proteomes" id="UP000095286">
    <property type="component" value="Unplaced"/>
</dbReference>
<proteinExistence type="predicted"/>
<sequence>MTELQDLVSKRSLGDCRRVFIQRDYTKGLNVRFTTELPGLVGERCEKEVWVDFINTINEKFETAAKVNIASALETCFNCLTCYLFSLCVKSSYNKAIDGIIDFIEVKNKSIFQDRNLFITNPMKKGLRVIEVVILNEFDAPSAPVLNAPVSLVPR</sequence>
<name>A0AC35TX25_9BILA</name>
<evidence type="ECO:0000313" key="1">
    <source>
        <dbReference type="Proteomes" id="UP000095286"/>
    </source>
</evidence>
<organism evidence="1 2">
    <name type="scientific">Rhabditophanes sp. KR3021</name>
    <dbReference type="NCBI Taxonomy" id="114890"/>
    <lineage>
        <taxon>Eukaryota</taxon>
        <taxon>Metazoa</taxon>
        <taxon>Ecdysozoa</taxon>
        <taxon>Nematoda</taxon>
        <taxon>Chromadorea</taxon>
        <taxon>Rhabditida</taxon>
        <taxon>Tylenchina</taxon>
        <taxon>Panagrolaimomorpha</taxon>
        <taxon>Strongyloidoidea</taxon>
        <taxon>Alloionematidae</taxon>
        <taxon>Rhabditophanes</taxon>
    </lineage>
</organism>
<protein>
    <submittedName>
        <fullName evidence="2">Erf4 domain-containing protein</fullName>
    </submittedName>
</protein>
<reference evidence="2" key="1">
    <citation type="submission" date="2016-11" db="UniProtKB">
        <authorList>
            <consortium name="WormBaseParasite"/>
        </authorList>
    </citation>
    <scope>IDENTIFICATION</scope>
    <source>
        <strain evidence="2">KR3021</strain>
    </source>
</reference>
<dbReference type="WBParaSite" id="RSKR_0000534100.1">
    <property type="protein sequence ID" value="RSKR_0000534100.1"/>
    <property type="gene ID" value="RSKR_0000534100"/>
</dbReference>